<dbReference type="VEuPathDB" id="FungiDB:G647_06031"/>
<evidence type="ECO:0000313" key="4">
    <source>
        <dbReference type="Proteomes" id="UP000030678"/>
    </source>
</evidence>
<feature type="compositionally biased region" description="Low complexity" evidence="1">
    <location>
        <begin position="192"/>
        <end position="206"/>
    </location>
</feature>
<evidence type="ECO:0000256" key="2">
    <source>
        <dbReference type="SAM" id="Phobius"/>
    </source>
</evidence>
<keyword evidence="2" id="KW-0812">Transmembrane</keyword>
<feature type="region of interest" description="Disordered" evidence="1">
    <location>
        <begin position="53"/>
        <end position="95"/>
    </location>
</feature>
<name>V9D5P2_9EURO</name>
<protein>
    <submittedName>
        <fullName evidence="3">Uncharacterized protein</fullName>
    </submittedName>
</protein>
<sequence>MATVLPRRGSYVCRSCQKLSAAQPFRRQFISQAAHPPKQEASSNSRRTIAVPLRKRPAQSRDFPPAQNRLAPAKASKPVNTRIPPAKAAASTVDDPAQKLKDFEKFVAHVQSTDAAADHDDVLETLMDMYELSNVLVHGTRTISDENGLGSSSTPSSPSTSSSQGKDIEDALLDDLVEEKSTAAPVSRTDDSVSMSSHSQSQTQSQALPQMTASFRTNAAATLSHLSYTLLRDPKVYITEDMLQMYVRLLCQLGRPEYLPEIFHLYATKPIPRAGSAGPVKFSSPWPKLPKYAIPIDLAEAALESAILQKNLPLAVAIIDTTVAAPAFRTNRMLRKAGVPGAIVAATPLVAYAGADWVAQWQNTMDVEMAKWTAVAGAAAYIGTLSTIGFVAVTTYNDQMVRVVWRPGTHLSSRWLREDERRFFDRLALAWGFQDKARWGEEHGVEWKRLRDEVGLRDMILDKTDLMEGMQ</sequence>
<dbReference type="RefSeq" id="XP_008728578.1">
    <property type="nucleotide sequence ID" value="XM_008730356.1"/>
</dbReference>
<proteinExistence type="predicted"/>
<feature type="region of interest" description="Disordered" evidence="1">
    <location>
        <begin position="143"/>
        <end position="166"/>
    </location>
</feature>
<dbReference type="GeneID" id="19984524"/>
<reference evidence="3 4" key="1">
    <citation type="submission" date="2013-03" db="EMBL/GenBank/DDBJ databases">
        <title>The Genome Sequence of Cladophialophora carrionii CBS 160.54.</title>
        <authorList>
            <consortium name="The Broad Institute Genomics Platform"/>
            <person name="Cuomo C."/>
            <person name="de Hoog S."/>
            <person name="Gorbushina A."/>
            <person name="Walker B."/>
            <person name="Young S.K."/>
            <person name="Zeng Q."/>
            <person name="Gargeya S."/>
            <person name="Fitzgerald M."/>
            <person name="Haas B."/>
            <person name="Abouelleil A."/>
            <person name="Allen A.W."/>
            <person name="Alvarado L."/>
            <person name="Arachchi H.M."/>
            <person name="Berlin A.M."/>
            <person name="Chapman S.B."/>
            <person name="Gainer-Dewar J."/>
            <person name="Goldberg J."/>
            <person name="Griggs A."/>
            <person name="Gujja S."/>
            <person name="Hansen M."/>
            <person name="Howarth C."/>
            <person name="Imamovic A."/>
            <person name="Ireland A."/>
            <person name="Larimer J."/>
            <person name="McCowan C."/>
            <person name="Murphy C."/>
            <person name="Pearson M."/>
            <person name="Poon T.W."/>
            <person name="Priest M."/>
            <person name="Roberts A."/>
            <person name="Saif S."/>
            <person name="Shea T."/>
            <person name="Sisk P."/>
            <person name="Sykes S."/>
            <person name="Wortman J."/>
            <person name="Nusbaum C."/>
            <person name="Birren B."/>
        </authorList>
    </citation>
    <scope>NUCLEOTIDE SEQUENCE [LARGE SCALE GENOMIC DNA]</scope>
    <source>
        <strain evidence="3 4">CBS 160.54</strain>
    </source>
</reference>
<gene>
    <name evidence="3" type="ORF">G647_06031</name>
</gene>
<feature type="transmembrane region" description="Helical" evidence="2">
    <location>
        <begin position="375"/>
        <end position="396"/>
    </location>
</feature>
<dbReference type="EMBL" id="KB822706">
    <property type="protein sequence ID" value="ETI21961.1"/>
    <property type="molecule type" value="Genomic_DNA"/>
</dbReference>
<feature type="transmembrane region" description="Helical" evidence="2">
    <location>
        <begin position="337"/>
        <end position="355"/>
    </location>
</feature>
<dbReference type="Proteomes" id="UP000030678">
    <property type="component" value="Unassembled WGS sequence"/>
</dbReference>
<dbReference type="OrthoDB" id="5360701at2759"/>
<feature type="region of interest" description="Disordered" evidence="1">
    <location>
        <begin position="181"/>
        <end position="208"/>
    </location>
</feature>
<organism evidence="3 4">
    <name type="scientific">Cladophialophora carrionii CBS 160.54</name>
    <dbReference type="NCBI Taxonomy" id="1279043"/>
    <lineage>
        <taxon>Eukaryota</taxon>
        <taxon>Fungi</taxon>
        <taxon>Dikarya</taxon>
        <taxon>Ascomycota</taxon>
        <taxon>Pezizomycotina</taxon>
        <taxon>Eurotiomycetes</taxon>
        <taxon>Chaetothyriomycetidae</taxon>
        <taxon>Chaetothyriales</taxon>
        <taxon>Herpotrichiellaceae</taxon>
        <taxon>Cladophialophora</taxon>
    </lineage>
</organism>
<keyword evidence="2" id="KW-1133">Transmembrane helix</keyword>
<accession>V9D5P2</accession>
<dbReference type="HOGENOM" id="CLU_035633_1_0_1"/>
<evidence type="ECO:0000313" key="3">
    <source>
        <dbReference type="EMBL" id="ETI21961.1"/>
    </source>
</evidence>
<feature type="compositionally biased region" description="Low complexity" evidence="1">
    <location>
        <begin position="151"/>
        <end position="163"/>
    </location>
</feature>
<keyword evidence="2" id="KW-0472">Membrane</keyword>
<dbReference type="AlphaFoldDB" id="V9D5P2"/>
<evidence type="ECO:0000256" key="1">
    <source>
        <dbReference type="SAM" id="MobiDB-lite"/>
    </source>
</evidence>